<comment type="caution">
    <text evidence="1">The sequence shown here is derived from an EMBL/GenBank/DDBJ whole genome shotgun (WGS) entry which is preliminary data.</text>
</comment>
<evidence type="ECO:0000313" key="1">
    <source>
        <dbReference type="EMBL" id="PTL74028.1"/>
    </source>
</evidence>
<dbReference type="Proteomes" id="UP000241085">
    <property type="component" value="Unassembled WGS sequence"/>
</dbReference>
<gene>
    <name evidence="1" type="ORF">C1I63_15050</name>
</gene>
<keyword evidence="2" id="KW-1185">Reference proteome</keyword>
<proteinExistence type="predicted"/>
<sequence length="63" mass="6680">MDGLDRRDAAALADLVSMLEGLVAADALDDRQRDALARGLAAQESDVLGRELDALATRLRASD</sequence>
<dbReference type="AlphaFoldDB" id="A0A2T4UWX7"/>
<name>A0A2T4UWX7_9MICO</name>
<evidence type="ECO:0000313" key="2">
    <source>
        <dbReference type="Proteomes" id="UP000241085"/>
    </source>
</evidence>
<dbReference type="EMBL" id="PZPL01000001">
    <property type="protein sequence ID" value="PTL74028.1"/>
    <property type="molecule type" value="Genomic_DNA"/>
</dbReference>
<reference evidence="1 2" key="1">
    <citation type="submission" date="2018-03" db="EMBL/GenBank/DDBJ databases">
        <title>Bacteriophage NCPPB3778 and a type I-E CRISPR drive the evolution of the US Biological Select Agent, Rathayibacter toxicus.</title>
        <authorList>
            <person name="Davis E.W.II."/>
            <person name="Tabima J.F."/>
            <person name="Weisberg A.J."/>
            <person name="Dantas Lopes L."/>
            <person name="Wiseman M.S."/>
            <person name="Wiseman M.S."/>
            <person name="Pupko T."/>
            <person name="Belcher M.S."/>
            <person name="Sechler A.J."/>
            <person name="Tancos M.A."/>
            <person name="Schroeder B.K."/>
            <person name="Murray T.D."/>
            <person name="Luster D.G."/>
            <person name="Schneider W.L."/>
            <person name="Rogers E."/>
            <person name="Andreote F.D."/>
            <person name="Grunwald N.J."/>
            <person name="Putnam M.L."/>
            <person name="Chang J.H."/>
        </authorList>
    </citation>
    <scope>NUCLEOTIDE SEQUENCE [LARGE SCALE GENOMIC DNA]</scope>
    <source>
        <strain evidence="1 2">DSM 15933</strain>
    </source>
</reference>
<accession>A0A2T4UWX7</accession>
<protein>
    <submittedName>
        <fullName evidence="1">Uncharacterized protein</fullName>
    </submittedName>
</protein>
<organism evidence="1 2">
    <name type="scientific">Rathayibacter caricis DSM 15933</name>
    <dbReference type="NCBI Taxonomy" id="1328867"/>
    <lineage>
        <taxon>Bacteria</taxon>
        <taxon>Bacillati</taxon>
        <taxon>Actinomycetota</taxon>
        <taxon>Actinomycetes</taxon>
        <taxon>Micrococcales</taxon>
        <taxon>Microbacteriaceae</taxon>
        <taxon>Rathayibacter</taxon>
    </lineage>
</organism>
<dbReference type="RefSeq" id="WP_107575297.1">
    <property type="nucleotide sequence ID" value="NZ_PZPL01000001.1"/>
</dbReference>